<proteinExistence type="predicted"/>
<sequence length="53" mass="6000">KVFINPTTVRFNPEKESLNKTEVCNTAEKMLPLVSELVRTYGSLNLLYSKGLL</sequence>
<dbReference type="AlphaFoldDB" id="A0AAD7ZZ94"/>
<name>A0AAD7ZZ94_DIPPU</name>
<reference evidence="1" key="2">
    <citation type="submission" date="2023-05" db="EMBL/GenBank/DDBJ databases">
        <authorList>
            <person name="Fouks B."/>
        </authorList>
    </citation>
    <scope>NUCLEOTIDE SEQUENCE</scope>
    <source>
        <strain evidence="1">Stay&amp;Tobe</strain>
        <tissue evidence="1">Testes</tissue>
    </source>
</reference>
<comment type="caution">
    <text evidence="1">The sequence shown here is derived from an EMBL/GenBank/DDBJ whole genome shotgun (WGS) entry which is preliminary data.</text>
</comment>
<organism evidence="1 2">
    <name type="scientific">Diploptera punctata</name>
    <name type="common">Pacific beetle cockroach</name>
    <dbReference type="NCBI Taxonomy" id="6984"/>
    <lineage>
        <taxon>Eukaryota</taxon>
        <taxon>Metazoa</taxon>
        <taxon>Ecdysozoa</taxon>
        <taxon>Arthropoda</taxon>
        <taxon>Hexapoda</taxon>
        <taxon>Insecta</taxon>
        <taxon>Pterygota</taxon>
        <taxon>Neoptera</taxon>
        <taxon>Polyneoptera</taxon>
        <taxon>Dictyoptera</taxon>
        <taxon>Blattodea</taxon>
        <taxon>Blaberoidea</taxon>
        <taxon>Blaberidae</taxon>
        <taxon>Diplopterinae</taxon>
        <taxon>Diploptera</taxon>
    </lineage>
</organism>
<dbReference type="EMBL" id="JASPKZ010004927">
    <property type="protein sequence ID" value="KAJ9589609.1"/>
    <property type="molecule type" value="Genomic_DNA"/>
</dbReference>
<reference evidence="1" key="1">
    <citation type="journal article" date="2023" name="IScience">
        <title>Live-bearing cockroach genome reveals convergent evolutionary mechanisms linked to viviparity in insects and beyond.</title>
        <authorList>
            <person name="Fouks B."/>
            <person name="Harrison M.C."/>
            <person name="Mikhailova A.A."/>
            <person name="Marchal E."/>
            <person name="English S."/>
            <person name="Carruthers M."/>
            <person name="Jennings E.C."/>
            <person name="Chiamaka E.L."/>
            <person name="Frigard R.A."/>
            <person name="Pippel M."/>
            <person name="Attardo G.M."/>
            <person name="Benoit J.B."/>
            <person name="Bornberg-Bauer E."/>
            <person name="Tobe S.S."/>
        </authorList>
    </citation>
    <scope>NUCLEOTIDE SEQUENCE</scope>
    <source>
        <strain evidence="1">Stay&amp;Tobe</strain>
    </source>
</reference>
<feature type="non-terminal residue" evidence="1">
    <location>
        <position position="1"/>
    </location>
</feature>
<protein>
    <submittedName>
        <fullName evidence="1">Uncharacterized protein</fullName>
    </submittedName>
</protein>
<feature type="non-terminal residue" evidence="1">
    <location>
        <position position="53"/>
    </location>
</feature>
<keyword evidence="2" id="KW-1185">Reference proteome</keyword>
<gene>
    <name evidence="1" type="ORF">L9F63_017194</name>
</gene>
<dbReference type="Proteomes" id="UP001233999">
    <property type="component" value="Unassembled WGS sequence"/>
</dbReference>
<evidence type="ECO:0000313" key="1">
    <source>
        <dbReference type="EMBL" id="KAJ9589609.1"/>
    </source>
</evidence>
<accession>A0AAD7ZZ94</accession>
<evidence type="ECO:0000313" key="2">
    <source>
        <dbReference type="Proteomes" id="UP001233999"/>
    </source>
</evidence>